<dbReference type="GO" id="GO:0005634">
    <property type="term" value="C:nucleus"/>
    <property type="evidence" value="ECO:0007669"/>
    <property type="project" value="UniProtKB-SubCell"/>
</dbReference>
<dbReference type="PANTHER" id="PTHR32194:SF2">
    <property type="entry name" value="PROTEASOME SUBUNIT BETA TYPE-1"/>
    <property type="match status" value="1"/>
</dbReference>
<name>A0A550CBG4_9AGAR</name>
<comment type="subunit">
    <text evidence="4">The 26S proteasome consists of a 20S proteasome core and two 19S regulatory subunits. The 20S proteasome core is composed of 28 subunits that are arranged in four stacked rings, resulting in a barrel-shaped structure. The two end rings are each formed by seven alpha subunits, and the two central rings are each formed by seven beta subunits. The catalytic chamber with the active sites is on the inside of the barrel.</text>
</comment>
<dbReference type="OrthoDB" id="268479at2759"/>
<dbReference type="Proteomes" id="UP000320762">
    <property type="component" value="Unassembled WGS sequence"/>
</dbReference>
<reference evidence="6 7" key="1">
    <citation type="journal article" date="2019" name="New Phytol.">
        <title>Comparative genomics reveals unique wood-decay strategies and fruiting body development in the Schizophyllaceae.</title>
        <authorList>
            <person name="Almasi E."/>
            <person name="Sahu N."/>
            <person name="Krizsan K."/>
            <person name="Balint B."/>
            <person name="Kovacs G.M."/>
            <person name="Kiss B."/>
            <person name="Cseklye J."/>
            <person name="Drula E."/>
            <person name="Henrissat B."/>
            <person name="Nagy I."/>
            <person name="Chovatia M."/>
            <person name="Adam C."/>
            <person name="LaButti K."/>
            <person name="Lipzen A."/>
            <person name="Riley R."/>
            <person name="Grigoriev I.V."/>
            <person name="Nagy L.G."/>
        </authorList>
    </citation>
    <scope>NUCLEOTIDE SEQUENCE [LARGE SCALE GENOMIC DNA]</scope>
    <source>
        <strain evidence="6 7">NL-1724</strain>
    </source>
</reference>
<dbReference type="InterPro" id="IPR016050">
    <property type="entry name" value="Proteasome_bsu_CS"/>
</dbReference>
<dbReference type="AlphaFoldDB" id="A0A550CBG4"/>
<dbReference type="GO" id="GO:0019774">
    <property type="term" value="C:proteasome core complex, beta-subunit complex"/>
    <property type="evidence" value="ECO:0007669"/>
    <property type="project" value="UniProtKB-ARBA"/>
</dbReference>
<keyword evidence="1 5" id="KW-0963">Cytoplasm</keyword>
<dbReference type="STRING" id="97359.A0A550CBG4"/>
<accession>A0A550CBG4</accession>
<dbReference type="GO" id="GO:0016787">
    <property type="term" value="F:hydrolase activity"/>
    <property type="evidence" value="ECO:0007669"/>
    <property type="project" value="UniProtKB-KW"/>
</dbReference>
<comment type="caution">
    <text evidence="6">The sequence shown here is derived from an EMBL/GenBank/DDBJ whole genome shotgun (WGS) entry which is preliminary data.</text>
</comment>
<dbReference type="EMBL" id="VDMD01000014">
    <property type="protein sequence ID" value="TRM62104.1"/>
    <property type="molecule type" value="Genomic_DNA"/>
</dbReference>
<evidence type="ECO:0000256" key="5">
    <source>
        <dbReference type="RuleBase" id="RU004203"/>
    </source>
</evidence>
<dbReference type="GO" id="GO:0005737">
    <property type="term" value="C:cytoplasm"/>
    <property type="evidence" value="ECO:0007669"/>
    <property type="project" value="UniProtKB-SubCell"/>
</dbReference>
<dbReference type="SUPFAM" id="SSF56235">
    <property type="entry name" value="N-terminal nucleophile aminohydrolases (Ntn hydrolases)"/>
    <property type="match status" value="1"/>
</dbReference>
<comment type="subunit">
    <text evidence="5">Component of the proteasome complex.</text>
</comment>
<keyword evidence="7" id="KW-1185">Reference proteome</keyword>
<dbReference type="InterPro" id="IPR029055">
    <property type="entry name" value="Ntn_hydrolases_N"/>
</dbReference>
<comment type="function">
    <text evidence="5">Component of the proteasome, a multicatalytic proteinase complex which is characterized by its ability to cleave peptides with Arg, Phe, Tyr, Leu, and Glu adjacent to the leaving group at neutral or slightly basic pH. The proteasome has an ATP-dependent proteolytic activity.</text>
</comment>
<keyword evidence="2 5" id="KW-0647">Proteasome</keyword>
<dbReference type="FunFam" id="3.60.20.10:FF:000027">
    <property type="entry name" value="Proteasome subunit beta type-6"/>
    <property type="match status" value="1"/>
</dbReference>
<dbReference type="Gene3D" id="3.60.20.10">
    <property type="entry name" value="Glutamine Phosphoribosylpyrophosphate, subunit 1, domain 1"/>
    <property type="match status" value="1"/>
</dbReference>
<organism evidence="6 7">
    <name type="scientific">Schizophyllum amplum</name>
    <dbReference type="NCBI Taxonomy" id="97359"/>
    <lineage>
        <taxon>Eukaryota</taxon>
        <taxon>Fungi</taxon>
        <taxon>Dikarya</taxon>
        <taxon>Basidiomycota</taxon>
        <taxon>Agaricomycotina</taxon>
        <taxon>Agaricomycetes</taxon>
        <taxon>Agaricomycetidae</taxon>
        <taxon>Agaricales</taxon>
        <taxon>Schizophyllaceae</taxon>
        <taxon>Schizophyllum</taxon>
    </lineage>
</organism>
<dbReference type="PROSITE" id="PS00854">
    <property type="entry name" value="PROTEASOME_BETA_1"/>
    <property type="match status" value="1"/>
</dbReference>
<keyword evidence="6" id="KW-0378">Hydrolase</keyword>
<evidence type="ECO:0000256" key="1">
    <source>
        <dbReference type="ARBA" id="ARBA00022490"/>
    </source>
</evidence>
<comment type="subcellular location">
    <subcellularLocation>
        <location evidence="5">Cytoplasm</location>
    </subcellularLocation>
    <subcellularLocation>
        <location evidence="5">Nucleus</location>
    </subcellularLocation>
</comment>
<dbReference type="PANTHER" id="PTHR32194">
    <property type="entry name" value="METALLOPROTEASE TLDD"/>
    <property type="match status" value="1"/>
</dbReference>
<dbReference type="Pfam" id="PF00227">
    <property type="entry name" value="Proteasome"/>
    <property type="match status" value="1"/>
</dbReference>
<evidence type="ECO:0000313" key="6">
    <source>
        <dbReference type="EMBL" id="TRM62104.1"/>
    </source>
</evidence>
<dbReference type="InterPro" id="IPR001353">
    <property type="entry name" value="Proteasome_sua/b"/>
</dbReference>
<evidence type="ECO:0000256" key="4">
    <source>
        <dbReference type="ARBA" id="ARBA00026071"/>
    </source>
</evidence>
<dbReference type="CDD" id="cd03757">
    <property type="entry name" value="proteasome_beta_type_1"/>
    <property type="match status" value="1"/>
</dbReference>
<comment type="similarity">
    <text evidence="5">Belongs to the peptidase T1B family.</text>
</comment>
<evidence type="ECO:0000313" key="7">
    <source>
        <dbReference type="Proteomes" id="UP000320762"/>
    </source>
</evidence>
<protein>
    <recommendedName>
        <fullName evidence="5">Proteasome subunit beta</fullName>
    </recommendedName>
</protein>
<sequence length="254" mass="28035">MPDMVTLGHPTQHQFNPYTDNGGTVLAIAGSDFSVVAGDTRQSEGYNIQTRYAPKVHRLTNKAVLAVTGFAADGNTFVKKLKQRLEWYHHAHAKNMPLQAVARLIQTMLYGRRFFPFYVYIILGGIEEDGSGSVYSFDPVGSYERETCRAAGAAQSLLQPFLDNQIYFKNQIPAAGTTHPAHLPLPHVLSLVIDSFTGATERHIEVGDGLEMYIVLAKDSANIQGVQSIPGAQEQTSADEGERVFVVRRNLKRD</sequence>
<evidence type="ECO:0000256" key="2">
    <source>
        <dbReference type="ARBA" id="ARBA00022942"/>
    </source>
</evidence>
<evidence type="ECO:0000256" key="3">
    <source>
        <dbReference type="ARBA" id="ARBA00023242"/>
    </source>
</evidence>
<dbReference type="PROSITE" id="PS51476">
    <property type="entry name" value="PROTEASOME_BETA_2"/>
    <property type="match status" value="1"/>
</dbReference>
<dbReference type="GO" id="GO:0051603">
    <property type="term" value="P:proteolysis involved in protein catabolic process"/>
    <property type="evidence" value="ECO:0007669"/>
    <property type="project" value="InterPro"/>
</dbReference>
<keyword evidence="3 5" id="KW-0539">Nucleus</keyword>
<proteinExistence type="inferred from homology"/>
<gene>
    <name evidence="6" type="ORF">BD626DRAFT_459085</name>
</gene>
<dbReference type="InterPro" id="IPR023333">
    <property type="entry name" value="Proteasome_suB-type"/>
</dbReference>